<feature type="transmembrane region" description="Helical" evidence="2">
    <location>
        <begin position="182"/>
        <end position="205"/>
    </location>
</feature>
<dbReference type="Proteomes" id="UP000515908">
    <property type="component" value="Chromosome 21"/>
</dbReference>
<evidence type="ECO:0000256" key="1">
    <source>
        <dbReference type="SAM" id="MobiDB-lite"/>
    </source>
</evidence>
<sequence length="231" mass="25068">MSGGSTAVTPEEAASRLWSISGFYQRRSFIPTQLAMTLGEDDTDNDILPLLLYDEHLGRSNNTKNNNSNNNNNEAPPSRRVPAYIARKINIPPPSAVAFRAITLAPPISTTAVTLSGTGEVLTGVELTKPPESPTLHEKEETTMNTFDIDAPESKTIKKSAPGRQKGDWILLSTTTPAPSQLFYLLPIIVFLADLTVLILSVVLTTTTKRIIAACCVLIVVPDVLTVLCYF</sequence>
<evidence type="ECO:0000313" key="4">
    <source>
        <dbReference type="Proteomes" id="UP000515908"/>
    </source>
</evidence>
<evidence type="ECO:0000256" key="2">
    <source>
        <dbReference type="SAM" id="Phobius"/>
    </source>
</evidence>
<organism evidence="3 4">
    <name type="scientific">Angomonas deanei</name>
    <dbReference type="NCBI Taxonomy" id="59799"/>
    <lineage>
        <taxon>Eukaryota</taxon>
        <taxon>Discoba</taxon>
        <taxon>Euglenozoa</taxon>
        <taxon>Kinetoplastea</taxon>
        <taxon>Metakinetoplastina</taxon>
        <taxon>Trypanosomatida</taxon>
        <taxon>Trypanosomatidae</taxon>
        <taxon>Strigomonadinae</taxon>
        <taxon>Angomonas</taxon>
    </lineage>
</organism>
<feature type="region of interest" description="Disordered" evidence="1">
    <location>
        <begin position="59"/>
        <end position="78"/>
    </location>
</feature>
<name>A0A7G2CPW7_9TRYP</name>
<dbReference type="VEuPathDB" id="TriTrypDB:ADEAN_000906700"/>
<protein>
    <recommendedName>
        <fullName evidence="5">Transmembrane protein</fullName>
    </recommendedName>
</protein>
<evidence type="ECO:0000313" key="3">
    <source>
        <dbReference type="EMBL" id="CAD2221535.1"/>
    </source>
</evidence>
<dbReference type="AlphaFoldDB" id="A0A7G2CPW7"/>
<evidence type="ECO:0008006" key="5">
    <source>
        <dbReference type="Google" id="ProtNLM"/>
    </source>
</evidence>
<keyword evidence="2" id="KW-1133">Transmembrane helix</keyword>
<proteinExistence type="predicted"/>
<dbReference type="OrthoDB" id="270291at2759"/>
<keyword evidence="2" id="KW-0812">Transmembrane</keyword>
<keyword evidence="4" id="KW-1185">Reference proteome</keyword>
<gene>
    <name evidence="3" type="ORF">ADEAN_000906700</name>
</gene>
<dbReference type="EMBL" id="LR877165">
    <property type="protein sequence ID" value="CAD2221535.1"/>
    <property type="molecule type" value="Genomic_DNA"/>
</dbReference>
<feature type="transmembrane region" description="Helical" evidence="2">
    <location>
        <begin position="211"/>
        <end position="230"/>
    </location>
</feature>
<feature type="compositionally biased region" description="Low complexity" evidence="1">
    <location>
        <begin position="61"/>
        <end position="73"/>
    </location>
</feature>
<accession>A0A7G2CPW7</accession>
<keyword evidence="2" id="KW-0472">Membrane</keyword>
<reference evidence="3 4" key="1">
    <citation type="submission" date="2020-08" db="EMBL/GenBank/DDBJ databases">
        <authorList>
            <person name="Newling K."/>
            <person name="Davey J."/>
            <person name="Forrester S."/>
        </authorList>
    </citation>
    <scope>NUCLEOTIDE SEQUENCE [LARGE SCALE GENOMIC DNA]</scope>
    <source>
        <strain evidence="4">Crithidia deanei Carvalho (ATCC PRA-265)</strain>
    </source>
</reference>